<feature type="region of interest" description="Disordered" evidence="1">
    <location>
        <begin position="1"/>
        <end position="23"/>
    </location>
</feature>
<evidence type="ECO:0000313" key="2">
    <source>
        <dbReference type="EMBL" id="PLB42634.1"/>
    </source>
</evidence>
<dbReference type="RefSeq" id="XP_024676646.1">
    <property type="nucleotide sequence ID" value="XM_024818619.1"/>
</dbReference>
<name>A0A2I2FPT9_ASPCN</name>
<dbReference type="EMBL" id="KZ559117">
    <property type="protein sequence ID" value="PLB42634.1"/>
    <property type="molecule type" value="Genomic_DNA"/>
</dbReference>
<sequence length="64" mass="7067">MLLIHSTSSFPQTSHSPTSSSLLSHHNCVLISNMVDEEERVKAEKLAAAKKRVHPSIHPPTEHS</sequence>
<protein>
    <submittedName>
        <fullName evidence="2">Uncharacterized protein</fullName>
    </submittedName>
</protein>
<evidence type="ECO:0000313" key="3">
    <source>
        <dbReference type="Proteomes" id="UP000234585"/>
    </source>
</evidence>
<proteinExistence type="predicted"/>
<keyword evidence="3" id="KW-1185">Reference proteome</keyword>
<dbReference type="Proteomes" id="UP000234585">
    <property type="component" value="Unassembled WGS sequence"/>
</dbReference>
<dbReference type="AlphaFoldDB" id="A0A2I2FPT9"/>
<reference evidence="2 3" key="1">
    <citation type="submission" date="2017-12" db="EMBL/GenBank/DDBJ databases">
        <authorList>
            <consortium name="DOE Joint Genome Institute"/>
            <person name="Haridas S."/>
            <person name="Kjaerbolling I."/>
            <person name="Vesth T.C."/>
            <person name="Frisvad J.C."/>
            <person name="Nybo J.L."/>
            <person name="Theobald S."/>
            <person name="Kuo A."/>
            <person name="Bowyer P."/>
            <person name="Matsuda Y."/>
            <person name="Mondo S."/>
            <person name="Lyhne E.K."/>
            <person name="Kogle M.E."/>
            <person name="Clum A."/>
            <person name="Lipzen A."/>
            <person name="Salamov A."/>
            <person name="Ngan C.Y."/>
            <person name="Daum C."/>
            <person name="Chiniquy J."/>
            <person name="Barry K."/>
            <person name="LaButti K."/>
            <person name="Simmons B.A."/>
            <person name="Magnuson J.K."/>
            <person name="Mortensen U.H."/>
            <person name="Larsen T.O."/>
            <person name="Grigoriev I.V."/>
            <person name="Baker S.E."/>
            <person name="Andersen M.R."/>
            <person name="Nordberg H.P."/>
            <person name="Cantor M.N."/>
            <person name="Hua S.X."/>
        </authorList>
    </citation>
    <scope>NUCLEOTIDE SEQUENCE [LARGE SCALE GENOMIC DNA]</scope>
    <source>
        <strain evidence="2 3">CBS 102.13</strain>
    </source>
</reference>
<evidence type="ECO:0000256" key="1">
    <source>
        <dbReference type="SAM" id="MobiDB-lite"/>
    </source>
</evidence>
<dbReference type="GeneID" id="36525779"/>
<gene>
    <name evidence="2" type="ORF">BDW47DRAFT_2703</name>
</gene>
<organism evidence="2 3">
    <name type="scientific">Aspergillus candidus</name>
    <dbReference type="NCBI Taxonomy" id="41067"/>
    <lineage>
        <taxon>Eukaryota</taxon>
        <taxon>Fungi</taxon>
        <taxon>Dikarya</taxon>
        <taxon>Ascomycota</taxon>
        <taxon>Pezizomycotina</taxon>
        <taxon>Eurotiomycetes</taxon>
        <taxon>Eurotiomycetidae</taxon>
        <taxon>Eurotiales</taxon>
        <taxon>Aspergillaceae</taxon>
        <taxon>Aspergillus</taxon>
        <taxon>Aspergillus subgen. Circumdati</taxon>
    </lineage>
</organism>
<accession>A0A2I2FPT9</accession>